<dbReference type="Gene3D" id="3.60.21.10">
    <property type="match status" value="1"/>
</dbReference>
<evidence type="ECO:0000256" key="5">
    <source>
        <dbReference type="ARBA" id="ARBA00023211"/>
    </source>
</evidence>
<dbReference type="EMBL" id="ACYY01000009">
    <property type="protein sequence ID" value="EEW25347.1"/>
    <property type="molecule type" value="Genomic_DNA"/>
</dbReference>
<sequence>MCRGKEPILSLPPHTPVRPVRDHRSLFLSDLHLGSLSCRADLALAFLQANRAERYVLVGDILDLWRPMPAHWSQAAQGVIDHLAARQAEGAEVVYLLGNHDPHPDTVAHPRRIPAQALTEMVHHAADGRRFLVVHGDCQDHRLLRFHILTRLGTRLDHGLRLLDHWLGRLAWRAAPQRRSLIEALLSGLNAALYPTRGHERRLVQLARAGGYHGVICGHFHLAALHDDHGLIYANCGDWVDSFTALAEDFDGRLGLMGGRAALAPLPRPIYASNGVSP</sequence>
<reference evidence="7 8" key="1">
    <citation type="submission" date="2009-08" db="EMBL/GenBank/DDBJ databases">
        <title>The draft genome of Rhodobacter sp. SW2.</title>
        <authorList>
            <consortium name="US DOE Joint Genome Institute (JGI-PGF)"/>
            <person name="Lucas S."/>
            <person name="Copeland A."/>
            <person name="Lapidus A."/>
            <person name="Glavina del Rio T."/>
            <person name="Tice H."/>
            <person name="Bruce D."/>
            <person name="Goodwin L."/>
            <person name="Pitluck S."/>
            <person name="Larimer F."/>
            <person name="Land M.L."/>
            <person name="Hauser L."/>
            <person name="Emerson D."/>
        </authorList>
    </citation>
    <scope>NUCLEOTIDE SEQUENCE [LARGE SCALE GENOMIC DNA]</scope>
    <source>
        <strain evidence="7 8">SW2</strain>
    </source>
</reference>
<feature type="domain" description="Calcineurin-like phosphoesterase" evidence="6">
    <location>
        <begin position="24"/>
        <end position="221"/>
    </location>
</feature>
<keyword evidence="3" id="KW-0479">Metal-binding</keyword>
<dbReference type="InterPro" id="IPR029052">
    <property type="entry name" value="Metallo-depent_PP-like"/>
</dbReference>
<keyword evidence="4" id="KW-0472">Membrane</keyword>
<evidence type="ECO:0000313" key="7">
    <source>
        <dbReference type="EMBL" id="EEW25347.1"/>
    </source>
</evidence>
<dbReference type="STRING" id="371731.Rsw2DRAFT_1634"/>
<dbReference type="GO" id="GO:0008758">
    <property type="term" value="F:UDP-2,3-diacylglucosamine hydrolase activity"/>
    <property type="evidence" value="ECO:0007669"/>
    <property type="project" value="TreeGrafter"/>
</dbReference>
<dbReference type="SUPFAM" id="SSF56300">
    <property type="entry name" value="Metallo-dependent phosphatases"/>
    <property type="match status" value="1"/>
</dbReference>
<proteinExistence type="predicted"/>
<dbReference type="OrthoDB" id="9802481at2"/>
<dbReference type="GO" id="GO:0009245">
    <property type="term" value="P:lipid A biosynthetic process"/>
    <property type="evidence" value="ECO:0007669"/>
    <property type="project" value="TreeGrafter"/>
</dbReference>
<evidence type="ECO:0000256" key="2">
    <source>
        <dbReference type="ARBA" id="ARBA00022519"/>
    </source>
</evidence>
<dbReference type="AlphaFoldDB" id="C8S0Q6"/>
<dbReference type="Proteomes" id="UP000010121">
    <property type="component" value="Unassembled WGS sequence"/>
</dbReference>
<name>C8S0Q6_9RHOB</name>
<dbReference type="Pfam" id="PF00149">
    <property type="entry name" value="Metallophos"/>
    <property type="match status" value="1"/>
</dbReference>
<dbReference type="GO" id="GO:0046872">
    <property type="term" value="F:metal ion binding"/>
    <property type="evidence" value="ECO:0007669"/>
    <property type="project" value="UniProtKB-KW"/>
</dbReference>
<keyword evidence="2" id="KW-0997">Cell inner membrane</keyword>
<evidence type="ECO:0000313" key="8">
    <source>
        <dbReference type="Proteomes" id="UP000010121"/>
    </source>
</evidence>
<comment type="caution">
    <text evidence="7">The sequence shown here is derived from an EMBL/GenBank/DDBJ whole genome shotgun (WGS) entry which is preliminary data.</text>
</comment>
<dbReference type="CDD" id="cd07398">
    <property type="entry name" value="MPP_YbbF-LpxH"/>
    <property type="match status" value="1"/>
</dbReference>
<keyword evidence="8" id="KW-1185">Reference proteome</keyword>
<accession>C8S0Q6</accession>
<dbReference type="PANTHER" id="PTHR34990:SF2">
    <property type="entry name" value="BLL8164 PROTEIN"/>
    <property type="match status" value="1"/>
</dbReference>
<keyword evidence="1" id="KW-1003">Cell membrane</keyword>
<dbReference type="GO" id="GO:0016020">
    <property type="term" value="C:membrane"/>
    <property type="evidence" value="ECO:0007669"/>
    <property type="project" value="GOC"/>
</dbReference>
<evidence type="ECO:0000256" key="1">
    <source>
        <dbReference type="ARBA" id="ARBA00022475"/>
    </source>
</evidence>
<protein>
    <submittedName>
        <fullName evidence="7">Metallophosphoesterase</fullName>
    </submittedName>
</protein>
<dbReference type="PANTHER" id="PTHR34990">
    <property type="entry name" value="UDP-2,3-DIACYLGLUCOSAMINE HYDROLASE-RELATED"/>
    <property type="match status" value="1"/>
</dbReference>
<evidence type="ECO:0000259" key="6">
    <source>
        <dbReference type="Pfam" id="PF00149"/>
    </source>
</evidence>
<evidence type="ECO:0000256" key="4">
    <source>
        <dbReference type="ARBA" id="ARBA00023136"/>
    </source>
</evidence>
<dbReference type="InterPro" id="IPR004843">
    <property type="entry name" value="Calcineurin-like_PHP"/>
</dbReference>
<dbReference type="InterPro" id="IPR043461">
    <property type="entry name" value="LpxH-like"/>
</dbReference>
<keyword evidence="5" id="KW-0464">Manganese</keyword>
<gene>
    <name evidence="7" type="ORF">Rsw2DRAFT_1634</name>
</gene>
<dbReference type="eggNOG" id="COG2908">
    <property type="taxonomic scope" value="Bacteria"/>
</dbReference>
<organism evidence="7 8">
    <name type="scientific">Rhodobacter ferrooxidans</name>
    <dbReference type="NCBI Taxonomy" id="371731"/>
    <lineage>
        <taxon>Bacteria</taxon>
        <taxon>Pseudomonadati</taxon>
        <taxon>Pseudomonadota</taxon>
        <taxon>Alphaproteobacteria</taxon>
        <taxon>Rhodobacterales</taxon>
        <taxon>Rhodobacter group</taxon>
        <taxon>Rhodobacter</taxon>
    </lineage>
</organism>
<evidence type="ECO:0000256" key="3">
    <source>
        <dbReference type="ARBA" id="ARBA00022723"/>
    </source>
</evidence>